<evidence type="ECO:0000313" key="28">
    <source>
        <dbReference type="Proteomes" id="UP000284562"/>
    </source>
</evidence>
<proteinExistence type="predicted"/>
<reference evidence="4" key="3">
    <citation type="submission" date="2021-06" db="EMBL/GenBank/DDBJ databases">
        <title>Collection of gut derived symbiotic bacterial strains cultured from healthy donors.</title>
        <authorList>
            <person name="Lin H."/>
            <person name="Littmann E."/>
            <person name="Pamer E.G."/>
        </authorList>
    </citation>
    <scope>NUCLEOTIDE SEQUENCE</scope>
    <source>
        <strain evidence="4">MSK.21.60</strain>
    </source>
</reference>
<evidence type="ECO:0000313" key="16">
    <source>
        <dbReference type="EMBL" id="RGU92156.1"/>
    </source>
</evidence>
<evidence type="ECO:0000313" key="7">
    <source>
        <dbReference type="EMBL" id="MCP9548306.1"/>
    </source>
</evidence>
<evidence type="ECO:0000313" key="15">
    <source>
        <dbReference type="EMBL" id="RGN08435.1"/>
    </source>
</evidence>
<feature type="domain" description="N-acetyltransferase" evidence="3">
    <location>
        <begin position="3"/>
        <end position="191"/>
    </location>
</feature>
<dbReference type="InterPro" id="IPR050680">
    <property type="entry name" value="YpeA/RimI_acetyltransf"/>
</dbReference>
<dbReference type="InterPro" id="IPR016181">
    <property type="entry name" value="Acyl_CoA_acyltransferase"/>
</dbReference>
<dbReference type="Proteomes" id="UP001209417">
    <property type="component" value="Unassembled WGS sequence"/>
</dbReference>
<evidence type="ECO:0000256" key="1">
    <source>
        <dbReference type="ARBA" id="ARBA00022679"/>
    </source>
</evidence>
<dbReference type="Proteomes" id="UP000285604">
    <property type="component" value="Unassembled WGS sequence"/>
</dbReference>
<dbReference type="EMBL" id="QSSA01000018">
    <property type="protein sequence ID" value="RGL59186.1"/>
    <property type="molecule type" value="Genomic_DNA"/>
</dbReference>
<dbReference type="Proteomes" id="UP001206014">
    <property type="component" value="Unassembled WGS sequence"/>
</dbReference>
<dbReference type="SUPFAM" id="SSF55729">
    <property type="entry name" value="Acyl-CoA N-acyltransferases (Nat)"/>
    <property type="match status" value="1"/>
</dbReference>
<evidence type="ECO:0000313" key="30">
    <source>
        <dbReference type="Proteomes" id="UP000285236"/>
    </source>
</evidence>
<dbReference type="Proteomes" id="UP001200307">
    <property type="component" value="Unassembled WGS sequence"/>
</dbReference>
<dbReference type="Proteomes" id="UP001205506">
    <property type="component" value="Unassembled WGS sequence"/>
</dbReference>
<evidence type="ECO:0000313" key="18">
    <source>
        <dbReference type="EMBL" id="RGW69693.1"/>
    </source>
</evidence>
<evidence type="ECO:0000313" key="12">
    <source>
        <dbReference type="EMBL" id="MQN91162.1"/>
    </source>
</evidence>
<evidence type="ECO:0000313" key="13">
    <source>
        <dbReference type="EMBL" id="MQO92863.1"/>
    </source>
</evidence>
<evidence type="ECO:0000313" key="20">
    <source>
        <dbReference type="EMBL" id="RGX88437.1"/>
    </source>
</evidence>
<evidence type="ECO:0000313" key="5">
    <source>
        <dbReference type="EMBL" id="MCE4121358.1"/>
    </source>
</evidence>
<evidence type="ECO:0000313" key="23">
    <source>
        <dbReference type="EMBL" id="RHL38307.1"/>
    </source>
</evidence>
<dbReference type="EMBL" id="JAHOEP010000030">
    <property type="protein sequence ID" value="MBV3408894.1"/>
    <property type="molecule type" value="Genomic_DNA"/>
</dbReference>
<reference evidence="11" key="7">
    <citation type="submission" date="2022-12" db="EMBL/GenBank/DDBJ databases">
        <title>Distinct polysaccharide growth profiles of human intestinal Prevotella copri isolates.</title>
        <authorList>
            <person name="Fehlner-Peach H."/>
            <person name="Magnabosco C."/>
            <person name="Raghavan V."/>
            <person name="Scher J.U."/>
            <person name="Tett A."/>
            <person name="Cox L.M."/>
            <person name="Gottsegen C."/>
            <person name="Watters A."/>
            <person name="Wiltshire- Gordon J.D."/>
            <person name="Segata N."/>
            <person name="Bonneau R."/>
            <person name="Littman D.R."/>
        </authorList>
    </citation>
    <scope>NUCLEOTIDE SEQUENCE</scope>
    <source>
        <strain evidence="11">IAA108</strain>
        <strain evidence="35">iAP146</strain>
        <strain evidence="13">IAU3127</strain>
        <strain evidence="36">iAU3127</strain>
        <strain evidence="12">IP54</strain>
        <strain evidence="34">iP54</strain>
    </source>
</reference>
<dbReference type="EMBL" id="VZCR01000041">
    <property type="protein sequence ID" value="MQN31618.1"/>
    <property type="molecule type" value="Genomic_DNA"/>
</dbReference>
<dbReference type="EMBL" id="QSAQ01000007">
    <property type="protein sequence ID" value="RGW69693.1"/>
    <property type="molecule type" value="Genomic_DNA"/>
</dbReference>
<evidence type="ECO:0000313" key="37">
    <source>
        <dbReference type="Proteomes" id="UP000421408"/>
    </source>
</evidence>
<dbReference type="InterPro" id="IPR000182">
    <property type="entry name" value="GNAT_dom"/>
</dbReference>
<dbReference type="EMBL" id="JAJTVO010000004">
    <property type="protein sequence ID" value="MCE4121358.1"/>
    <property type="molecule type" value="Genomic_DNA"/>
</dbReference>
<evidence type="ECO:0000256" key="2">
    <source>
        <dbReference type="ARBA" id="ARBA00023315"/>
    </source>
</evidence>
<evidence type="ECO:0000313" key="9">
    <source>
        <dbReference type="EMBL" id="MQN31618.1"/>
    </source>
</evidence>
<accession>A0A3E4SHE7</accession>
<dbReference type="RefSeq" id="WP_022120562.1">
    <property type="nucleotide sequence ID" value="NZ_CATKVS010000004.1"/>
</dbReference>
<dbReference type="GO" id="GO:0016747">
    <property type="term" value="F:acyltransferase activity, transferring groups other than amino-acyl groups"/>
    <property type="evidence" value="ECO:0007669"/>
    <property type="project" value="InterPro"/>
</dbReference>
<evidence type="ECO:0000313" key="8">
    <source>
        <dbReference type="EMBL" id="MCW4130226.1"/>
    </source>
</evidence>
<dbReference type="EMBL" id="VZBQ01000159">
    <property type="protein sequence ID" value="MQN91162.1"/>
    <property type="molecule type" value="Genomic_DNA"/>
</dbReference>
<keyword evidence="1" id="KW-0808">Transferase</keyword>
<dbReference type="EMBL" id="VZCC01000061">
    <property type="protein sequence ID" value="MQN84104.1"/>
    <property type="molecule type" value="Genomic_DNA"/>
</dbReference>
<dbReference type="Proteomes" id="UP000420707">
    <property type="component" value="Unassembled WGS sequence"/>
</dbReference>
<dbReference type="EMBL" id="QRNN01000054">
    <property type="protein sequence ID" value="RHK47445.1"/>
    <property type="molecule type" value="Genomic_DNA"/>
</dbReference>
<evidence type="ECO:0000313" key="10">
    <source>
        <dbReference type="EMBL" id="MQN77474.1"/>
    </source>
</evidence>
<evidence type="ECO:0000313" key="24">
    <source>
        <dbReference type="Proteomes" id="UP000261187"/>
    </source>
</evidence>
<dbReference type="Proteomes" id="UP000286077">
    <property type="component" value="Unassembled WGS sequence"/>
</dbReference>
<dbReference type="AlphaFoldDB" id="A0A3E4SHE7"/>
<dbReference type="EMBL" id="VZBZ01000082">
    <property type="protein sequence ID" value="MQN77474.1"/>
    <property type="molecule type" value="Genomic_DNA"/>
</dbReference>
<reference evidence="8" key="6">
    <citation type="submission" date="2022-11" db="EMBL/GenBank/DDBJ databases">
        <title>Genomic repertoires linked with pathogenic potency of arthritogenic Prevotella copri isolated from the gut of rheumatoid arthritis patients.</title>
        <authorList>
            <person name="Nii T."/>
            <person name="Maeda Y."/>
            <person name="Motooka D."/>
            <person name="Naito M."/>
            <person name="Matsumoto Y."/>
            <person name="Ogawa T."/>
            <person name="Oguro-Igashira E."/>
            <person name="Kishikawa T."/>
            <person name="Yamashita M."/>
            <person name="Koizumi S."/>
            <person name="Kurakawa T."/>
            <person name="Okumura R."/>
            <person name="Kayama H."/>
            <person name="Murakami M."/>
            <person name="Sakaguchi T."/>
            <person name="Das B."/>
            <person name="Nakamura S."/>
            <person name="Okada Y."/>
            <person name="Kumanogoh A."/>
            <person name="Takeda K."/>
        </authorList>
    </citation>
    <scope>NUCLEOTIDE SEQUENCE</scope>
    <source>
        <strain evidence="8">H019-1</strain>
    </source>
</reference>
<evidence type="ECO:0000259" key="3">
    <source>
        <dbReference type="PROSITE" id="PS51186"/>
    </source>
</evidence>
<dbReference type="EMBL" id="QSAG01000003">
    <property type="protein sequence ID" value="RGW44299.1"/>
    <property type="molecule type" value="Genomic_DNA"/>
</dbReference>
<dbReference type="Proteomes" id="UP000261187">
    <property type="component" value="Unassembled WGS sequence"/>
</dbReference>
<reference evidence="5" key="4">
    <citation type="submission" date="2021-12" db="EMBL/GenBank/DDBJ databases">
        <authorList>
            <person name="Lv X."/>
        </authorList>
    </citation>
    <scope>NUCLEOTIDE SEQUENCE</scope>
    <source>
        <strain evidence="5">HF2106</strain>
    </source>
</reference>
<evidence type="ECO:0000313" key="6">
    <source>
        <dbReference type="EMBL" id="MCP9502740.1"/>
    </source>
</evidence>
<dbReference type="EMBL" id="QROP01000016">
    <property type="protein sequence ID" value="RHL38307.1"/>
    <property type="molecule type" value="Genomic_DNA"/>
</dbReference>
<dbReference type="Proteomes" id="UP000423156">
    <property type="component" value="Unassembled WGS sequence"/>
</dbReference>
<evidence type="ECO:0000313" key="36">
    <source>
        <dbReference type="Proteomes" id="UP000421283"/>
    </source>
</evidence>
<dbReference type="PANTHER" id="PTHR43420">
    <property type="entry name" value="ACETYLTRANSFERASE"/>
    <property type="match status" value="1"/>
</dbReference>
<organism evidence="19 32">
    <name type="scientific">Segatella copri</name>
    <dbReference type="NCBI Taxonomy" id="165179"/>
    <lineage>
        <taxon>Bacteria</taxon>
        <taxon>Pseudomonadati</taxon>
        <taxon>Bacteroidota</taxon>
        <taxon>Bacteroidia</taxon>
        <taxon>Bacteroidales</taxon>
        <taxon>Prevotellaceae</taxon>
        <taxon>Segatella</taxon>
    </lineage>
</organism>
<evidence type="ECO:0000313" key="4">
    <source>
        <dbReference type="EMBL" id="MBV3408894.1"/>
    </source>
</evidence>
<evidence type="ECO:0000313" key="14">
    <source>
        <dbReference type="EMBL" id="RGL59186.1"/>
    </source>
</evidence>
<sequence>MKIQIEQATPDKASHIASLIMEAMNAQCCQNFAGPQHTLVDFHRMMTKLVEMEDSQYSYKNTLVAMSTDGILVGILVAYDGADVKRLRKRFIEAAIVAFGIDYSAMELETEEGEFYLDSLAVSNQYRGKGIASKLLDAAISRARELGLPAVGLLCDKGNPKAERLYTKVGFQYVNDTTWGGHAMKHLQYKL</sequence>
<dbReference type="Gene3D" id="3.40.630.30">
    <property type="match status" value="1"/>
</dbReference>
<comment type="caution">
    <text evidence="19">The sequence shown here is derived from an EMBL/GenBank/DDBJ whole genome shotgun (WGS) entry which is preliminary data.</text>
</comment>
<dbReference type="EMBL" id="QSUC01000024">
    <property type="protein sequence ID" value="RGN08435.1"/>
    <property type="molecule type" value="Genomic_DNA"/>
</dbReference>
<dbReference type="Proteomes" id="UP000261245">
    <property type="component" value="Unassembled WGS sequence"/>
</dbReference>
<keyword evidence="2" id="KW-0012">Acyltransferase</keyword>
<evidence type="ECO:0000313" key="35">
    <source>
        <dbReference type="Proteomes" id="UP000420707"/>
    </source>
</evidence>
<evidence type="ECO:0000313" key="32">
    <source>
        <dbReference type="Proteomes" id="UP000285776"/>
    </source>
</evidence>
<evidence type="ECO:0000313" key="22">
    <source>
        <dbReference type="EMBL" id="RHK47445.1"/>
    </source>
</evidence>
<evidence type="ECO:0000313" key="38">
    <source>
        <dbReference type="Proteomes" id="UP000423156"/>
    </source>
</evidence>
<reference evidence="6" key="5">
    <citation type="submission" date="2022-07" db="EMBL/GenBank/DDBJ databases">
        <title>Prevotella copri.</title>
        <authorList>
            <person name="Yang C."/>
        </authorList>
    </citation>
    <scope>NUCLEOTIDE SEQUENCE</scope>
    <source>
        <strain evidence="7">HF1805</strain>
        <strain evidence="6">HF88</strain>
    </source>
</reference>
<evidence type="ECO:0000313" key="31">
    <source>
        <dbReference type="Proteomes" id="UP000285604"/>
    </source>
</evidence>
<dbReference type="Proteomes" id="UP000283672">
    <property type="component" value="Unassembled WGS sequence"/>
</dbReference>
<dbReference type="Proteomes" id="UP000421408">
    <property type="component" value="Unassembled WGS sequence"/>
</dbReference>
<dbReference type="EMBL" id="QSFW01000004">
    <property type="protein sequence ID" value="RHA88567.1"/>
    <property type="molecule type" value="Genomic_DNA"/>
</dbReference>
<evidence type="ECO:0000313" key="27">
    <source>
        <dbReference type="Proteomes" id="UP000283785"/>
    </source>
</evidence>
<dbReference type="EMBL" id="VZAP01000115">
    <property type="protein sequence ID" value="MQO92863.1"/>
    <property type="molecule type" value="Genomic_DNA"/>
</dbReference>
<evidence type="ECO:0000313" key="26">
    <source>
        <dbReference type="Proteomes" id="UP000283672"/>
    </source>
</evidence>
<name>A0A3E4SHE7_9BACT</name>
<dbReference type="Proteomes" id="UP000283785">
    <property type="component" value="Unassembled WGS sequence"/>
</dbReference>
<dbReference type="CDD" id="cd04301">
    <property type="entry name" value="NAT_SF"/>
    <property type="match status" value="1"/>
</dbReference>
<dbReference type="EMBL" id="JANDXR010000025">
    <property type="protein sequence ID" value="MCP9502740.1"/>
    <property type="molecule type" value="Genomic_DNA"/>
</dbReference>
<dbReference type="EMBL" id="JANDWU010000001">
    <property type="protein sequence ID" value="MCP9548306.1"/>
    <property type="molecule type" value="Genomic_DNA"/>
</dbReference>
<reference evidence="37 38" key="2">
    <citation type="submission" date="2019-09" db="EMBL/GenBank/DDBJ databases">
        <title>Distinct polysaccharide growth profiles of human intestinal Prevotella copri isolates.</title>
        <authorList>
            <person name="Fehlner-Peach H."/>
            <person name="Magnabosco C."/>
            <person name="Raghavan V."/>
            <person name="Scher J.U."/>
            <person name="Tett A."/>
            <person name="Cox L.M."/>
            <person name="Gottsegen C."/>
            <person name="Watters A."/>
            <person name="Wiltshire- Gordon J.D."/>
            <person name="Segata N."/>
            <person name="Bonneau R."/>
            <person name="Littman D.R."/>
        </authorList>
    </citation>
    <scope>NUCLEOTIDE SEQUENCE [LARGE SCALE GENOMIC DNA]</scope>
    <source>
        <strain evidence="10 38">BU41712</strain>
        <strain evidence="37">iAA108</strain>
        <strain evidence="9">IAP146</strain>
    </source>
</reference>
<dbReference type="Proteomes" id="UP000421283">
    <property type="component" value="Unassembled WGS sequence"/>
</dbReference>
<evidence type="ECO:0000313" key="34">
    <source>
        <dbReference type="Proteomes" id="UP000420635"/>
    </source>
</evidence>
<reference evidence="24 25" key="1">
    <citation type="submission" date="2018-08" db="EMBL/GenBank/DDBJ databases">
        <title>A genome reference for cultivated species of the human gut microbiota.</title>
        <authorList>
            <person name="Zou Y."/>
            <person name="Xue W."/>
            <person name="Luo G."/>
        </authorList>
    </citation>
    <scope>NUCLEOTIDE SEQUENCE [LARGE SCALE GENOMIC DNA]</scope>
    <source>
        <strain evidence="19 32">AF10-17</strain>
        <strain evidence="18 33">AF11-14</strain>
        <strain evidence="17 27">AF12-50</strain>
        <strain evidence="16 30">AF15-25</strain>
        <strain evidence="23 26">AF38-11</strain>
        <strain evidence="22 28">AF43-2</strain>
        <strain evidence="21 29">AM42-23AC</strain>
        <strain evidence="20 31">OF03-3</strain>
        <strain evidence="15 25">OM06-11</strain>
        <strain evidence="14 24">TF06-40</strain>
    </source>
</reference>
<dbReference type="Proteomes" id="UP000285236">
    <property type="component" value="Unassembled WGS sequence"/>
</dbReference>
<dbReference type="EMBL" id="QSCI01000148">
    <property type="protein sequence ID" value="RGX88437.1"/>
    <property type="molecule type" value="Genomic_DNA"/>
</dbReference>
<protein>
    <submittedName>
        <fullName evidence="19">GNAT family N-acetyltransferase</fullName>
    </submittedName>
</protein>
<evidence type="ECO:0000313" key="29">
    <source>
        <dbReference type="Proteomes" id="UP000284990"/>
    </source>
</evidence>
<dbReference type="EMBL" id="JAPDVG010000001">
    <property type="protein sequence ID" value="MCW4130226.1"/>
    <property type="molecule type" value="Genomic_DNA"/>
</dbReference>
<evidence type="ECO:0000313" key="17">
    <source>
        <dbReference type="EMBL" id="RGW44299.1"/>
    </source>
</evidence>
<dbReference type="PROSITE" id="PS51186">
    <property type="entry name" value="GNAT"/>
    <property type="match status" value="1"/>
</dbReference>
<evidence type="ECO:0000313" key="33">
    <source>
        <dbReference type="Proteomes" id="UP000286077"/>
    </source>
</evidence>
<dbReference type="Pfam" id="PF00583">
    <property type="entry name" value="Acetyltransf_1"/>
    <property type="match status" value="1"/>
</dbReference>
<dbReference type="Proteomes" id="UP000285776">
    <property type="component" value="Unassembled WGS sequence"/>
</dbReference>
<evidence type="ECO:0000313" key="11">
    <source>
        <dbReference type="EMBL" id="MQN84104.1"/>
    </source>
</evidence>
<evidence type="ECO:0000313" key="21">
    <source>
        <dbReference type="EMBL" id="RHA88567.1"/>
    </source>
</evidence>
<dbReference type="Proteomes" id="UP000284990">
    <property type="component" value="Unassembled WGS sequence"/>
</dbReference>
<dbReference type="Proteomes" id="UP001196316">
    <property type="component" value="Unassembled WGS sequence"/>
</dbReference>
<dbReference type="Proteomes" id="UP000420635">
    <property type="component" value="Unassembled WGS sequence"/>
</dbReference>
<dbReference type="Proteomes" id="UP000284562">
    <property type="component" value="Unassembled WGS sequence"/>
</dbReference>
<dbReference type="EMBL" id="QSAV01000024">
    <property type="protein sequence ID" value="RGW79030.1"/>
    <property type="molecule type" value="Genomic_DNA"/>
</dbReference>
<gene>
    <name evidence="23" type="ORF">DW026_07985</name>
    <name evidence="22" type="ORF">DW064_11710</name>
    <name evidence="21" type="ORF">DW916_02425</name>
    <name evidence="19" type="ORF">DWV53_08605</name>
    <name evidence="18" type="ORF">DWV60_04335</name>
    <name evidence="17" type="ORF">DWV76_02910</name>
    <name evidence="16" type="ORF">DWW35_13075</name>
    <name evidence="20" type="ORF">DXA63_16050</name>
    <name evidence="15" type="ORF">DXB80_09520</name>
    <name evidence="14" type="ORF">DXC61_09210</name>
    <name evidence="13" type="ORF">F7D31_09360</name>
    <name evidence="12" type="ORF">F7D59_15215</name>
    <name evidence="10" type="ORF">F7D71_06285</name>
    <name evidence="11" type="ORF">F7D74_08990</name>
    <name evidence="9" type="ORF">F7D90_06565</name>
    <name evidence="4" type="ORF">KSW80_10865</name>
    <name evidence="5" type="ORF">LYY06_03625</name>
    <name evidence="7" type="ORF">NNC68_02275</name>
    <name evidence="6" type="ORF">NND11_14530</name>
    <name evidence="8" type="ORF">ONT19_01150</name>
</gene>
<evidence type="ECO:0000313" key="19">
    <source>
        <dbReference type="EMBL" id="RGW79030.1"/>
    </source>
</evidence>
<dbReference type="EMBL" id="QRYP01000046">
    <property type="protein sequence ID" value="RGU92156.1"/>
    <property type="molecule type" value="Genomic_DNA"/>
</dbReference>
<evidence type="ECO:0000313" key="25">
    <source>
        <dbReference type="Proteomes" id="UP000261245"/>
    </source>
</evidence>